<keyword evidence="6 7" id="KW-0030">Aminoacyl-tRNA synthetase</keyword>
<accession>A0A0E9M0G0</accession>
<gene>
    <name evidence="10" type="ORF">JCM15548_12908</name>
</gene>
<dbReference type="GO" id="GO:0006424">
    <property type="term" value="P:glutamyl-tRNA aminoacylation"/>
    <property type="evidence" value="ECO:0007669"/>
    <property type="project" value="InterPro"/>
</dbReference>
<keyword evidence="2 7" id="KW-0436">Ligase</keyword>
<dbReference type="InterPro" id="IPR008925">
    <property type="entry name" value="aa_tRNA-synth_I_cd-bd_sf"/>
</dbReference>
<dbReference type="GO" id="GO:0005524">
    <property type="term" value="F:ATP binding"/>
    <property type="evidence" value="ECO:0007669"/>
    <property type="project" value="UniProtKB-KW"/>
</dbReference>
<evidence type="ECO:0000259" key="9">
    <source>
        <dbReference type="Pfam" id="PF19269"/>
    </source>
</evidence>
<dbReference type="Pfam" id="PF00749">
    <property type="entry name" value="tRNA-synt_1c"/>
    <property type="match status" value="1"/>
</dbReference>
<comment type="caution">
    <text evidence="10">The sequence shown here is derived from an EMBL/GenBank/DDBJ whole genome shotgun (WGS) entry which is preliminary data.</text>
</comment>
<comment type="similarity">
    <text evidence="1">Belongs to the class-I aminoacyl-tRNA synthetase family. Glutamate--tRNA ligase type 1 subfamily.</text>
</comment>
<proteinExistence type="inferred from homology"/>
<keyword evidence="3 7" id="KW-0547">Nucleotide-binding</keyword>
<dbReference type="SUPFAM" id="SSF52374">
    <property type="entry name" value="Nucleotidylyl transferase"/>
    <property type="match status" value="1"/>
</dbReference>
<dbReference type="GO" id="GO:0005829">
    <property type="term" value="C:cytosol"/>
    <property type="evidence" value="ECO:0007669"/>
    <property type="project" value="TreeGrafter"/>
</dbReference>
<keyword evidence="11" id="KW-1185">Reference proteome</keyword>
<evidence type="ECO:0000256" key="3">
    <source>
        <dbReference type="ARBA" id="ARBA00022741"/>
    </source>
</evidence>
<evidence type="ECO:0000313" key="11">
    <source>
        <dbReference type="Proteomes" id="UP000032900"/>
    </source>
</evidence>
<dbReference type="EMBL" id="BAZW01000026">
    <property type="protein sequence ID" value="GAO30620.1"/>
    <property type="molecule type" value="Genomic_DNA"/>
</dbReference>
<dbReference type="InterPro" id="IPR014729">
    <property type="entry name" value="Rossmann-like_a/b/a_fold"/>
</dbReference>
<dbReference type="InterPro" id="IPR020751">
    <property type="entry name" value="aa-tRNA-synth_I_codon-bd_sub2"/>
</dbReference>
<organism evidence="10 11">
    <name type="scientific">Geofilum rubicundum JCM 15548</name>
    <dbReference type="NCBI Taxonomy" id="1236989"/>
    <lineage>
        <taxon>Bacteria</taxon>
        <taxon>Pseudomonadati</taxon>
        <taxon>Bacteroidota</taxon>
        <taxon>Bacteroidia</taxon>
        <taxon>Marinilabiliales</taxon>
        <taxon>Marinilabiliaceae</taxon>
        <taxon>Geofilum</taxon>
    </lineage>
</organism>
<name>A0A0E9M0G0_9BACT</name>
<evidence type="ECO:0000256" key="5">
    <source>
        <dbReference type="ARBA" id="ARBA00022917"/>
    </source>
</evidence>
<dbReference type="InterPro" id="IPR045462">
    <property type="entry name" value="aa-tRNA-synth_I_cd-bd"/>
</dbReference>
<keyword evidence="5 7" id="KW-0648">Protein biosynthesis</keyword>
<dbReference type="SUPFAM" id="SSF48163">
    <property type="entry name" value="An anticodon-binding domain of class I aminoacyl-tRNA synthetases"/>
    <property type="match status" value="1"/>
</dbReference>
<reference evidence="10 11" key="1">
    <citation type="journal article" date="2015" name="Microbes Environ.">
        <title>Distribution and evolution of nitrogen fixation genes in the phylum bacteroidetes.</title>
        <authorList>
            <person name="Inoue J."/>
            <person name="Oshima K."/>
            <person name="Suda W."/>
            <person name="Sakamoto M."/>
            <person name="Iino T."/>
            <person name="Noda S."/>
            <person name="Hongoh Y."/>
            <person name="Hattori M."/>
            <person name="Ohkuma M."/>
        </authorList>
    </citation>
    <scope>NUCLEOTIDE SEQUENCE [LARGE SCALE GENOMIC DNA]</scope>
    <source>
        <strain evidence="10">JCM 15548</strain>
    </source>
</reference>
<evidence type="ECO:0000256" key="6">
    <source>
        <dbReference type="ARBA" id="ARBA00023146"/>
    </source>
</evidence>
<dbReference type="InterPro" id="IPR004527">
    <property type="entry name" value="Glu-tRNA-ligase_bac/mito"/>
</dbReference>
<evidence type="ECO:0000256" key="2">
    <source>
        <dbReference type="ARBA" id="ARBA00022598"/>
    </source>
</evidence>
<dbReference type="InterPro" id="IPR049940">
    <property type="entry name" value="GluQ/Sye"/>
</dbReference>
<dbReference type="STRING" id="1236989.JCM15548_12908"/>
<dbReference type="AlphaFoldDB" id="A0A0E9M0G0"/>
<keyword evidence="4 7" id="KW-0067">ATP-binding</keyword>
<dbReference type="InterPro" id="IPR020058">
    <property type="entry name" value="Glu/Gln-tRNA-synth_Ib_cat-dom"/>
</dbReference>
<dbReference type="GO" id="GO:0004818">
    <property type="term" value="F:glutamate-tRNA ligase activity"/>
    <property type="evidence" value="ECO:0007669"/>
    <property type="project" value="InterPro"/>
</dbReference>
<evidence type="ECO:0000313" key="10">
    <source>
        <dbReference type="EMBL" id="GAO30620.1"/>
    </source>
</evidence>
<evidence type="ECO:0000256" key="7">
    <source>
        <dbReference type="RuleBase" id="RU363037"/>
    </source>
</evidence>
<feature type="domain" description="Aminoacyl-tRNA synthetase class I anticodon-binding" evidence="9">
    <location>
        <begin position="297"/>
        <end position="438"/>
    </location>
</feature>
<protein>
    <submittedName>
        <fullName evidence="10">Glutamyl-tRNA synthetase</fullName>
    </submittedName>
</protein>
<dbReference type="PANTHER" id="PTHR43311:SF2">
    <property type="entry name" value="GLUTAMATE--TRNA LIGASE, MITOCHONDRIAL-RELATED"/>
    <property type="match status" value="1"/>
</dbReference>
<dbReference type="Proteomes" id="UP000032900">
    <property type="component" value="Unassembled WGS sequence"/>
</dbReference>
<dbReference type="Gene3D" id="3.40.50.620">
    <property type="entry name" value="HUPs"/>
    <property type="match status" value="1"/>
</dbReference>
<dbReference type="GO" id="GO:0000049">
    <property type="term" value="F:tRNA binding"/>
    <property type="evidence" value="ECO:0007669"/>
    <property type="project" value="InterPro"/>
</dbReference>
<evidence type="ECO:0000256" key="1">
    <source>
        <dbReference type="ARBA" id="ARBA00007894"/>
    </source>
</evidence>
<dbReference type="NCBIfam" id="TIGR00464">
    <property type="entry name" value="gltX_bact"/>
    <property type="match status" value="1"/>
</dbReference>
<dbReference type="PANTHER" id="PTHR43311">
    <property type="entry name" value="GLUTAMATE--TRNA LIGASE"/>
    <property type="match status" value="1"/>
</dbReference>
<sequence length="443" mass="49928">MGLTVDEGVQEGGAYGPYKQSERKAIYKEYANRLVADGWAYYAFDTPEELEAIRSAYEAEKKTFAYDIQTRNTLNNSLNLSADEVQARMDSGEPYVIRFKMPENYEVTADDLIRGQVTFNTSTLDDKVLYKSADELPTYHLANIVDDHLMEISHVIRGEEWLPSLPLHVMMYKAFGWSDSMPAFAHLPLILKPSGKGKLSKRDGDKEGFPVFPLAYTSPAGELASGYRESGYFPEAVNNLLAFLGWNPGTEQELFSLTELTEAFSLERVNKAGARFDPEKAKWFNHQYLVQKSEAELAADFRPLLKEKGVAVETEKVEVIVGLVKERVSFVSELWEQTFFFFEAPTGYDEKVAKKRWKGEVPAFMKELADFFEQSAAWDATELKEKASDLINARGIGFGNVMNALRLALTGGAFGPDLFTIAELLGREETVKRVQMAIERLDL</sequence>
<feature type="domain" description="Glutamyl/glutaminyl-tRNA synthetase class Ib catalytic" evidence="8">
    <location>
        <begin position="11"/>
        <end position="283"/>
    </location>
</feature>
<evidence type="ECO:0000256" key="4">
    <source>
        <dbReference type="ARBA" id="ARBA00022840"/>
    </source>
</evidence>
<dbReference type="Pfam" id="PF19269">
    <property type="entry name" value="Anticodon_2"/>
    <property type="match status" value="1"/>
</dbReference>
<evidence type="ECO:0000259" key="8">
    <source>
        <dbReference type="Pfam" id="PF00749"/>
    </source>
</evidence>
<dbReference type="Gene3D" id="1.10.10.350">
    <property type="match status" value="1"/>
</dbReference>